<dbReference type="AlphaFoldDB" id="A0A518B3J8"/>
<dbReference type="EMBL" id="CP036279">
    <property type="protein sequence ID" value="QDU61512.1"/>
    <property type="molecule type" value="Genomic_DNA"/>
</dbReference>
<proteinExistence type="predicted"/>
<dbReference type="Proteomes" id="UP000317093">
    <property type="component" value="Chromosome"/>
</dbReference>
<organism evidence="1 2">
    <name type="scientific">Kolteria novifilia</name>
    <dbReference type="NCBI Taxonomy" id="2527975"/>
    <lineage>
        <taxon>Bacteria</taxon>
        <taxon>Pseudomonadati</taxon>
        <taxon>Planctomycetota</taxon>
        <taxon>Planctomycetia</taxon>
        <taxon>Kolteriales</taxon>
        <taxon>Kolteriaceae</taxon>
        <taxon>Kolteria</taxon>
    </lineage>
</organism>
<dbReference type="KEGG" id="knv:Pan216_23730"/>
<protein>
    <submittedName>
        <fullName evidence="1">Uncharacterized protein</fullName>
    </submittedName>
</protein>
<dbReference type="RefSeq" id="WP_145258094.1">
    <property type="nucleotide sequence ID" value="NZ_CP036279.1"/>
</dbReference>
<reference evidence="1 2" key="1">
    <citation type="submission" date="2019-02" db="EMBL/GenBank/DDBJ databases">
        <title>Deep-cultivation of Planctomycetes and their phenomic and genomic characterization uncovers novel biology.</title>
        <authorList>
            <person name="Wiegand S."/>
            <person name="Jogler M."/>
            <person name="Boedeker C."/>
            <person name="Pinto D."/>
            <person name="Vollmers J."/>
            <person name="Rivas-Marin E."/>
            <person name="Kohn T."/>
            <person name="Peeters S.H."/>
            <person name="Heuer A."/>
            <person name="Rast P."/>
            <person name="Oberbeckmann S."/>
            <person name="Bunk B."/>
            <person name="Jeske O."/>
            <person name="Meyerdierks A."/>
            <person name="Storesund J.E."/>
            <person name="Kallscheuer N."/>
            <person name="Luecker S."/>
            <person name="Lage O.M."/>
            <person name="Pohl T."/>
            <person name="Merkel B.J."/>
            <person name="Hornburger P."/>
            <person name="Mueller R.-W."/>
            <person name="Bruemmer F."/>
            <person name="Labrenz M."/>
            <person name="Spormann A.M."/>
            <person name="Op den Camp H."/>
            <person name="Overmann J."/>
            <person name="Amann R."/>
            <person name="Jetten M.S.M."/>
            <person name="Mascher T."/>
            <person name="Medema M.H."/>
            <person name="Devos D.P."/>
            <person name="Kaster A.-K."/>
            <person name="Ovreas L."/>
            <person name="Rohde M."/>
            <person name="Galperin M.Y."/>
            <person name="Jogler C."/>
        </authorList>
    </citation>
    <scope>NUCLEOTIDE SEQUENCE [LARGE SCALE GENOMIC DNA]</scope>
    <source>
        <strain evidence="1 2">Pan216</strain>
    </source>
</reference>
<sequence length="75" mass="8420">MVTITAGQRVRVRLADEAIRWMLGTVLTWTAFRLFQPNEPWRTFRAACAPVELDDGRVILAAIDYVQPVMASGEA</sequence>
<keyword evidence="2" id="KW-1185">Reference proteome</keyword>
<name>A0A518B3J8_9BACT</name>
<evidence type="ECO:0000313" key="2">
    <source>
        <dbReference type="Proteomes" id="UP000317093"/>
    </source>
</evidence>
<evidence type="ECO:0000313" key="1">
    <source>
        <dbReference type="EMBL" id="QDU61512.1"/>
    </source>
</evidence>
<accession>A0A518B3J8</accession>
<gene>
    <name evidence="1" type="ORF">Pan216_23730</name>
</gene>